<dbReference type="AlphaFoldDB" id="A0A9D1H5R7"/>
<gene>
    <name evidence="4" type="ORF">IAC43_00895</name>
</gene>
<dbReference type="PANTHER" id="PTHR42885:SF1">
    <property type="entry name" value="THREONINE-PHOSPHATE DECARBOXYLASE"/>
    <property type="match status" value="1"/>
</dbReference>
<dbReference type="GO" id="GO:0030170">
    <property type="term" value="F:pyridoxal phosphate binding"/>
    <property type="evidence" value="ECO:0007669"/>
    <property type="project" value="InterPro"/>
</dbReference>
<feature type="domain" description="Aminotransferase class I/classII large" evidence="3">
    <location>
        <begin position="34"/>
        <end position="357"/>
    </location>
</feature>
<organism evidence="4 5">
    <name type="scientific">Candidatus Faecivivens stercoripullorum</name>
    <dbReference type="NCBI Taxonomy" id="2840805"/>
    <lineage>
        <taxon>Bacteria</taxon>
        <taxon>Bacillati</taxon>
        <taxon>Bacillota</taxon>
        <taxon>Clostridia</taxon>
        <taxon>Eubacteriales</taxon>
        <taxon>Oscillospiraceae</taxon>
        <taxon>Oscillospiraceae incertae sedis</taxon>
        <taxon>Candidatus Faecivivens</taxon>
    </lineage>
</organism>
<dbReference type="Proteomes" id="UP000824160">
    <property type="component" value="Unassembled WGS sequence"/>
</dbReference>
<keyword evidence="4" id="KW-0032">Aminotransferase</keyword>
<evidence type="ECO:0000256" key="1">
    <source>
        <dbReference type="ARBA" id="ARBA00001933"/>
    </source>
</evidence>
<evidence type="ECO:0000313" key="5">
    <source>
        <dbReference type="Proteomes" id="UP000824160"/>
    </source>
</evidence>
<proteinExistence type="predicted"/>
<keyword evidence="2" id="KW-0663">Pyridoxal phosphate</keyword>
<dbReference type="Pfam" id="PF00155">
    <property type="entry name" value="Aminotran_1_2"/>
    <property type="match status" value="1"/>
</dbReference>
<protein>
    <submittedName>
        <fullName evidence="4">Aminotransferase class I/II-fold pyridoxal phosphate-dependent enzyme</fullName>
    </submittedName>
</protein>
<dbReference type="GO" id="GO:0008483">
    <property type="term" value="F:transaminase activity"/>
    <property type="evidence" value="ECO:0007669"/>
    <property type="project" value="UniProtKB-KW"/>
</dbReference>
<dbReference type="SUPFAM" id="SSF53383">
    <property type="entry name" value="PLP-dependent transferases"/>
    <property type="match status" value="1"/>
</dbReference>
<sequence length="363" mass="40619">MNNDHEPVISPVPLVHGGDWAGYMEEYTGAQPLDFSANVSPLGVPSGIVKAIADAALIADRYPDPLCRSLCRKISEAEHIPENWILCGNGAADLIFRAVAACKPKHALIVAPTFAEYEAALTTTDCQITRYFLRQQEDFRLGEDFLQAIQPGIDIVFLCEPNNPTGITTPRELLLKIAQRCRECRSLLILDECFGDFLDQPQAHTLKTSLADFPGMVILKAFTKMYAMAGVRLGYALCCDNGFLQAMRQAGQPWAVSSLAQAAGEAALKECEYVDAVRQLVMEERPWMRRQLEEMGLRVIPGEANFLLFYCPVKLVQPLRKMGILLRSCANYHGLDENWYRTAVRTHEENIRLIETIREVLRG</sequence>
<dbReference type="InterPro" id="IPR015424">
    <property type="entry name" value="PyrdxlP-dep_Trfase"/>
</dbReference>
<evidence type="ECO:0000256" key="2">
    <source>
        <dbReference type="ARBA" id="ARBA00022898"/>
    </source>
</evidence>
<reference evidence="4" key="1">
    <citation type="submission" date="2020-10" db="EMBL/GenBank/DDBJ databases">
        <authorList>
            <person name="Gilroy R."/>
        </authorList>
    </citation>
    <scope>NUCLEOTIDE SEQUENCE</scope>
    <source>
        <strain evidence="4">ChiBcec7-5410</strain>
    </source>
</reference>
<name>A0A9D1H5R7_9FIRM</name>
<dbReference type="PANTHER" id="PTHR42885">
    <property type="entry name" value="HISTIDINOL-PHOSPHATE AMINOTRANSFERASE-RELATED"/>
    <property type="match status" value="1"/>
</dbReference>
<evidence type="ECO:0000313" key="4">
    <source>
        <dbReference type="EMBL" id="HIT93721.1"/>
    </source>
</evidence>
<evidence type="ECO:0000259" key="3">
    <source>
        <dbReference type="Pfam" id="PF00155"/>
    </source>
</evidence>
<accession>A0A9D1H5R7</accession>
<keyword evidence="4" id="KW-0808">Transferase</keyword>
<comment type="caution">
    <text evidence="4">The sequence shown here is derived from an EMBL/GenBank/DDBJ whole genome shotgun (WGS) entry which is preliminary data.</text>
</comment>
<comment type="cofactor">
    <cofactor evidence="1">
        <name>pyridoxal 5'-phosphate</name>
        <dbReference type="ChEBI" id="CHEBI:597326"/>
    </cofactor>
</comment>
<reference evidence="4" key="2">
    <citation type="journal article" date="2021" name="PeerJ">
        <title>Extensive microbial diversity within the chicken gut microbiome revealed by metagenomics and culture.</title>
        <authorList>
            <person name="Gilroy R."/>
            <person name="Ravi A."/>
            <person name="Getino M."/>
            <person name="Pursley I."/>
            <person name="Horton D.L."/>
            <person name="Alikhan N.F."/>
            <person name="Baker D."/>
            <person name="Gharbi K."/>
            <person name="Hall N."/>
            <person name="Watson M."/>
            <person name="Adriaenssens E.M."/>
            <person name="Foster-Nyarko E."/>
            <person name="Jarju S."/>
            <person name="Secka A."/>
            <person name="Antonio M."/>
            <person name="Oren A."/>
            <person name="Chaudhuri R.R."/>
            <person name="La Ragione R."/>
            <person name="Hildebrand F."/>
            <person name="Pallen M.J."/>
        </authorList>
    </citation>
    <scope>NUCLEOTIDE SEQUENCE</scope>
    <source>
        <strain evidence="4">ChiBcec7-5410</strain>
    </source>
</reference>
<dbReference type="Gene3D" id="3.90.1150.10">
    <property type="entry name" value="Aspartate Aminotransferase, domain 1"/>
    <property type="match status" value="1"/>
</dbReference>
<dbReference type="InterPro" id="IPR015421">
    <property type="entry name" value="PyrdxlP-dep_Trfase_major"/>
</dbReference>
<dbReference type="CDD" id="cd00609">
    <property type="entry name" value="AAT_like"/>
    <property type="match status" value="1"/>
</dbReference>
<dbReference type="Gene3D" id="3.40.640.10">
    <property type="entry name" value="Type I PLP-dependent aspartate aminotransferase-like (Major domain)"/>
    <property type="match status" value="1"/>
</dbReference>
<dbReference type="InterPro" id="IPR015422">
    <property type="entry name" value="PyrdxlP-dep_Trfase_small"/>
</dbReference>
<dbReference type="EMBL" id="DVLW01000025">
    <property type="protein sequence ID" value="HIT93721.1"/>
    <property type="molecule type" value="Genomic_DNA"/>
</dbReference>
<dbReference type="InterPro" id="IPR004839">
    <property type="entry name" value="Aminotransferase_I/II_large"/>
</dbReference>